<dbReference type="InterPro" id="IPR050490">
    <property type="entry name" value="Bact_solute-bd_prot1"/>
</dbReference>
<name>A0ABU7VWR5_9BACL</name>
<dbReference type="PANTHER" id="PTHR43649:SF33">
    <property type="entry name" value="POLYGALACTURONAN_RHAMNOGALACTURONAN-BINDING PROTEIN YTCQ"/>
    <property type="match status" value="1"/>
</dbReference>
<keyword evidence="1" id="KW-1003">Cell membrane</keyword>
<sequence>MKRHFAQLLAASLFFILLSACLAGKETIKYEGDPGMQATVKVMTNATEEYYMQEYGDLFKVKYPNIEIQLVKYDRTDPETAIKKNNPDVFILSLDEYREFIQDGRLYDLDILFANEAFKLEGVHPYIVDYLRKLGNGKLFGVLPEFVSKATYYNKDLFDKYGVPYPQDQMTWDELFQLAARFPAEEGVYGLYLENFSVLAGDLAVSEHLSEINMKDRKVTLNTEAFRDVFERTLDAYASKTVTLPDIDPFEVYDPFISGSSAMTIDYNYYMNNKINWAREEQGNKFHLNWDLATAPTDEASRDTSPYFVVGGIYSINAQAEQKQAAWEFIKFINGEELAKSKSRSPNFSLFTRTDYNYNPEGKRVEAFYKLKPDVSSSGNVNYDLLPRGTHTNLKGIINSELKAVAVGAKTLDEAMASMQERGQRLLDRK</sequence>
<dbReference type="EMBL" id="JAZHPZ010000013">
    <property type="protein sequence ID" value="MEF2968194.1"/>
    <property type="molecule type" value="Genomic_DNA"/>
</dbReference>
<evidence type="ECO:0000256" key="3">
    <source>
        <dbReference type="ARBA" id="ARBA00023136"/>
    </source>
</evidence>
<keyword evidence="8" id="KW-1185">Reference proteome</keyword>
<evidence type="ECO:0000313" key="7">
    <source>
        <dbReference type="EMBL" id="MEF2968194.1"/>
    </source>
</evidence>
<dbReference type="PANTHER" id="PTHR43649">
    <property type="entry name" value="ARABINOSE-BINDING PROTEIN-RELATED"/>
    <property type="match status" value="1"/>
</dbReference>
<reference evidence="7 8" key="1">
    <citation type="submission" date="2024-02" db="EMBL/GenBank/DDBJ databases">
        <title>A nitrogen-fixing paenibacillus bacterium.</title>
        <authorList>
            <person name="Zhang W.L."/>
            <person name="Chen S.F."/>
        </authorList>
    </citation>
    <scope>NUCLEOTIDE SEQUENCE [LARGE SCALE GENOMIC DNA]</scope>
    <source>
        <strain evidence="7 8">M1</strain>
    </source>
</reference>
<keyword evidence="4" id="KW-0564">Palmitate</keyword>
<dbReference type="Pfam" id="PF01547">
    <property type="entry name" value="SBP_bac_1"/>
    <property type="match status" value="1"/>
</dbReference>
<evidence type="ECO:0000313" key="8">
    <source>
        <dbReference type="Proteomes" id="UP001306950"/>
    </source>
</evidence>
<dbReference type="Gene3D" id="3.40.190.10">
    <property type="entry name" value="Periplasmic binding protein-like II"/>
    <property type="match status" value="1"/>
</dbReference>
<comment type="caution">
    <text evidence="7">The sequence shown here is derived from an EMBL/GenBank/DDBJ whole genome shotgun (WGS) entry which is preliminary data.</text>
</comment>
<dbReference type="RefSeq" id="WP_331848406.1">
    <property type="nucleotide sequence ID" value="NZ_JAZHPZ010000013.1"/>
</dbReference>
<evidence type="ECO:0000256" key="6">
    <source>
        <dbReference type="SAM" id="SignalP"/>
    </source>
</evidence>
<evidence type="ECO:0000256" key="2">
    <source>
        <dbReference type="ARBA" id="ARBA00022729"/>
    </source>
</evidence>
<feature type="chain" id="PRO_5046787589" evidence="6">
    <location>
        <begin position="24"/>
        <end position="430"/>
    </location>
</feature>
<evidence type="ECO:0000256" key="5">
    <source>
        <dbReference type="ARBA" id="ARBA00023288"/>
    </source>
</evidence>
<gene>
    <name evidence="7" type="ORF">V3851_20390</name>
</gene>
<dbReference type="SUPFAM" id="SSF53850">
    <property type="entry name" value="Periplasmic binding protein-like II"/>
    <property type="match status" value="1"/>
</dbReference>
<keyword evidence="5" id="KW-0449">Lipoprotein</keyword>
<evidence type="ECO:0000256" key="1">
    <source>
        <dbReference type="ARBA" id="ARBA00022475"/>
    </source>
</evidence>
<feature type="signal peptide" evidence="6">
    <location>
        <begin position="1"/>
        <end position="23"/>
    </location>
</feature>
<proteinExistence type="predicted"/>
<dbReference type="PROSITE" id="PS51257">
    <property type="entry name" value="PROKAR_LIPOPROTEIN"/>
    <property type="match status" value="1"/>
</dbReference>
<protein>
    <submittedName>
        <fullName evidence="7">ABC transporter substrate-binding protein</fullName>
    </submittedName>
</protein>
<evidence type="ECO:0000256" key="4">
    <source>
        <dbReference type="ARBA" id="ARBA00023139"/>
    </source>
</evidence>
<keyword evidence="2 6" id="KW-0732">Signal</keyword>
<accession>A0ABU7VWR5</accession>
<dbReference type="InterPro" id="IPR006059">
    <property type="entry name" value="SBP"/>
</dbReference>
<organism evidence="7 8">
    <name type="scientific">Paenibacillus haidiansis</name>
    <dbReference type="NCBI Taxonomy" id="1574488"/>
    <lineage>
        <taxon>Bacteria</taxon>
        <taxon>Bacillati</taxon>
        <taxon>Bacillota</taxon>
        <taxon>Bacilli</taxon>
        <taxon>Bacillales</taxon>
        <taxon>Paenibacillaceae</taxon>
        <taxon>Paenibacillus</taxon>
    </lineage>
</organism>
<dbReference type="Proteomes" id="UP001306950">
    <property type="component" value="Unassembled WGS sequence"/>
</dbReference>
<keyword evidence="3" id="KW-0472">Membrane</keyword>